<comment type="caution">
    <text evidence="1">The sequence shown here is derived from an EMBL/GenBank/DDBJ whole genome shotgun (WGS) entry which is preliminary data.</text>
</comment>
<reference evidence="1 2" key="1">
    <citation type="submission" date="2020-07" db="EMBL/GenBank/DDBJ databases">
        <title>Novel species isolated from subtropical streams in China.</title>
        <authorList>
            <person name="Lu H."/>
        </authorList>
    </citation>
    <scope>NUCLEOTIDE SEQUENCE [LARGE SCALE GENOMIC DNA]</scope>
    <source>
        <strain evidence="1 2">LX47W</strain>
    </source>
</reference>
<gene>
    <name evidence="1" type="ORF">H3H39_14030</name>
</gene>
<organism evidence="1 2">
    <name type="scientific">Rugamonas apoptosis</name>
    <dbReference type="NCBI Taxonomy" id="2758570"/>
    <lineage>
        <taxon>Bacteria</taxon>
        <taxon>Pseudomonadati</taxon>
        <taxon>Pseudomonadota</taxon>
        <taxon>Betaproteobacteria</taxon>
        <taxon>Burkholderiales</taxon>
        <taxon>Oxalobacteraceae</taxon>
        <taxon>Telluria group</taxon>
        <taxon>Rugamonas</taxon>
    </lineage>
</organism>
<name>A0A7W2FAK0_9BURK</name>
<dbReference type="RefSeq" id="WP_182153999.1">
    <property type="nucleotide sequence ID" value="NZ_JACEZU010000006.1"/>
</dbReference>
<evidence type="ECO:0000313" key="2">
    <source>
        <dbReference type="Proteomes" id="UP000573499"/>
    </source>
</evidence>
<evidence type="ECO:0000313" key="1">
    <source>
        <dbReference type="EMBL" id="MBA5688163.1"/>
    </source>
</evidence>
<keyword evidence="2" id="KW-1185">Reference proteome</keyword>
<dbReference type="EMBL" id="JACEZU010000006">
    <property type="protein sequence ID" value="MBA5688163.1"/>
    <property type="molecule type" value="Genomic_DNA"/>
</dbReference>
<dbReference type="Proteomes" id="UP000573499">
    <property type="component" value="Unassembled WGS sequence"/>
</dbReference>
<protein>
    <submittedName>
        <fullName evidence="1">Uncharacterized protein</fullName>
    </submittedName>
</protein>
<accession>A0A7W2FAK0</accession>
<dbReference type="AlphaFoldDB" id="A0A7W2FAK0"/>
<sequence>MRNIIFIVIVLLYLPACHDLPSNILYVNGVPSMPRNSNTIYQYKFRFLERWRIGFSWFDHEPNLSELHGCNFESNQLKGIAGLQSLSEESEGPLWQWHGTVVQPTTLNKNRKEVMFLIGGDIDNGSDFYTVGIYKNGKFERFDNYCEDAFLSEKVGATLKIVKANPLKGTDKWFENSEQLTINGLNWSVNRRWDSPRNKNGVFTVELWVLKIPDTPYLMAMEMKAWVKGGEQSQSDEFNKKRAVFQDIVKSVTLEPITPLVDQEKIMLKEECRRPIPESMATCKFNRGSLLVK</sequence>
<proteinExistence type="predicted"/>